<feature type="region of interest" description="Disordered" evidence="7">
    <location>
        <begin position="491"/>
        <end position="512"/>
    </location>
</feature>
<dbReference type="GO" id="GO:0034457">
    <property type="term" value="C:Mpp10 complex"/>
    <property type="evidence" value="ECO:0007669"/>
    <property type="project" value="InterPro"/>
</dbReference>
<comment type="caution">
    <text evidence="8">The sequence shown here is derived from an EMBL/GenBank/DDBJ whole genome shotgun (WGS) entry which is preliminary data.</text>
</comment>
<evidence type="ECO:0000256" key="7">
    <source>
        <dbReference type="SAM" id="MobiDB-lite"/>
    </source>
</evidence>
<feature type="region of interest" description="Disordered" evidence="7">
    <location>
        <begin position="404"/>
        <end position="424"/>
    </location>
</feature>
<keyword evidence="9" id="KW-1185">Reference proteome</keyword>
<dbReference type="Proteomes" id="UP000187209">
    <property type="component" value="Unassembled WGS sequence"/>
</dbReference>
<dbReference type="GO" id="GO:0032040">
    <property type="term" value="C:small-subunit processome"/>
    <property type="evidence" value="ECO:0007669"/>
    <property type="project" value="TreeGrafter"/>
</dbReference>
<feature type="compositionally biased region" description="Basic and acidic residues" evidence="7">
    <location>
        <begin position="404"/>
        <end position="415"/>
    </location>
</feature>
<gene>
    <name evidence="8" type="ORF">SteCoe_28836</name>
</gene>
<evidence type="ECO:0000256" key="1">
    <source>
        <dbReference type="ARBA" id="ARBA00004604"/>
    </source>
</evidence>
<evidence type="ECO:0000256" key="3">
    <source>
        <dbReference type="ARBA" id="ARBA00022552"/>
    </source>
</evidence>
<keyword evidence="4" id="KW-0539">Nucleus</keyword>
<dbReference type="GO" id="GO:0006364">
    <property type="term" value="P:rRNA processing"/>
    <property type="evidence" value="ECO:0007669"/>
    <property type="project" value="UniProtKB-KW"/>
</dbReference>
<dbReference type="Pfam" id="PF04006">
    <property type="entry name" value="Mpp10"/>
    <property type="match status" value="1"/>
</dbReference>
<dbReference type="GO" id="GO:0005732">
    <property type="term" value="C:sno(s)RNA-containing ribonucleoprotein complex"/>
    <property type="evidence" value="ECO:0007669"/>
    <property type="project" value="InterPro"/>
</dbReference>
<evidence type="ECO:0000256" key="5">
    <source>
        <dbReference type="ARBA" id="ARBA00023274"/>
    </source>
</evidence>
<keyword evidence="2" id="KW-0690">Ribosome biogenesis</keyword>
<reference evidence="8 9" key="1">
    <citation type="submission" date="2016-11" db="EMBL/GenBank/DDBJ databases">
        <title>The macronuclear genome of Stentor coeruleus: a giant cell with tiny introns.</title>
        <authorList>
            <person name="Slabodnick M."/>
            <person name="Ruby J.G."/>
            <person name="Reiff S.B."/>
            <person name="Swart E.C."/>
            <person name="Gosai S."/>
            <person name="Prabakaran S."/>
            <person name="Witkowska E."/>
            <person name="Larue G.E."/>
            <person name="Fisher S."/>
            <person name="Freeman R.M."/>
            <person name="Gunawardena J."/>
            <person name="Chu W."/>
            <person name="Stover N.A."/>
            <person name="Gregory B.D."/>
            <person name="Nowacki M."/>
            <person name="Derisi J."/>
            <person name="Roy S.W."/>
            <person name="Marshall W.F."/>
            <person name="Sood P."/>
        </authorList>
    </citation>
    <scope>NUCLEOTIDE SEQUENCE [LARGE SCALE GENOMIC DNA]</scope>
    <source>
        <strain evidence="8">WM001</strain>
    </source>
</reference>
<comment type="subcellular location">
    <subcellularLocation>
        <location evidence="1">Nucleus</location>
        <location evidence="1">Nucleolus</location>
    </subcellularLocation>
</comment>
<dbReference type="OrthoDB" id="445326at2759"/>
<evidence type="ECO:0000256" key="2">
    <source>
        <dbReference type="ARBA" id="ARBA00022517"/>
    </source>
</evidence>
<keyword evidence="5" id="KW-0687">Ribonucleoprotein</keyword>
<feature type="region of interest" description="Disordered" evidence="7">
    <location>
        <begin position="77"/>
        <end position="199"/>
    </location>
</feature>
<evidence type="ECO:0000313" key="8">
    <source>
        <dbReference type="EMBL" id="OMJ72667.1"/>
    </source>
</evidence>
<dbReference type="AlphaFoldDB" id="A0A1R2B7C5"/>
<comment type="similarity">
    <text evidence="6">Belongs to the MPP10 family.</text>
</comment>
<dbReference type="InterPro" id="IPR012173">
    <property type="entry name" value="Mpp10"/>
</dbReference>
<feature type="compositionally biased region" description="Basic and acidic residues" evidence="7">
    <location>
        <begin position="120"/>
        <end position="149"/>
    </location>
</feature>
<proteinExistence type="inferred from homology"/>
<evidence type="ECO:0000256" key="4">
    <source>
        <dbReference type="ARBA" id="ARBA00023242"/>
    </source>
</evidence>
<organism evidence="8 9">
    <name type="scientific">Stentor coeruleus</name>
    <dbReference type="NCBI Taxonomy" id="5963"/>
    <lineage>
        <taxon>Eukaryota</taxon>
        <taxon>Sar</taxon>
        <taxon>Alveolata</taxon>
        <taxon>Ciliophora</taxon>
        <taxon>Postciliodesmatophora</taxon>
        <taxon>Heterotrichea</taxon>
        <taxon>Heterotrichida</taxon>
        <taxon>Stentoridae</taxon>
        <taxon>Stentor</taxon>
    </lineage>
</organism>
<dbReference type="PANTHER" id="PTHR17039:SF0">
    <property type="entry name" value="U3 SMALL NUCLEOLAR RIBONUCLEOPROTEIN PROTEIN MPP10"/>
    <property type="match status" value="1"/>
</dbReference>
<protein>
    <submittedName>
        <fullName evidence="8">Uncharacterized protein</fullName>
    </submittedName>
</protein>
<feature type="compositionally biased region" description="Basic and acidic residues" evidence="7">
    <location>
        <begin position="176"/>
        <end position="190"/>
    </location>
</feature>
<feature type="compositionally biased region" description="Acidic residues" evidence="7">
    <location>
        <begin position="163"/>
        <end position="175"/>
    </location>
</feature>
<evidence type="ECO:0000313" key="9">
    <source>
        <dbReference type="Proteomes" id="UP000187209"/>
    </source>
</evidence>
<accession>A0A1R2B7C5</accession>
<dbReference type="EMBL" id="MPUH01000882">
    <property type="protein sequence ID" value="OMJ72667.1"/>
    <property type="molecule type" value="Genomic_DNA"/>
</dbReference>
<sequence>MESFKELIGTIPDATYLLTPSTSLAERSLKTLEVLTESLQEYILTKNFDEEQIWGQISLLSKKISKKLDEEDQLVKAKALEKDNEDDEDISVDSSHGSQDNESDLEKHSEDDEEEIADEAPQKIQEDQEDQEAREQDFFNPDEMVRFADEGDMEKDDPGFSASDEESESQSEDEEVKEKYQDFYKDPEEHSSEEEQEKMFSLVDEDEMERLEEKLVNQKPWQMKGEINSKSRPKNSLLDEELDFEIARNPAPQTQTKEVTDEIENIIKQRILDMLYDDVKPKRPVEKVETKTAAEDFMDYEKSKKSLAELYEEDFKKQVLHIPVNTETERAKKEVTVIFRKLCYNLDLMSSLHPVAKPVLKDLEIKSASVPALVLEEQLPFGKSSEGLKTPNEVFDPKNAVLKSKEEHTKSDKNAIRKRHKSTLRTRRKERVMKIMNKMAQDPKGQKFEYRRLVKEEKARKELLERKKQPKTKFTRSSEFFKNFQELSQEMKTEKKKKIEKSEPKPSKKIKL</sequence>
<evidence type="ECO:0000256" key="6">
    <source>
        <dbReference type="ARBA" id="ARBA00029455"/>
    </source>
</evidence>
<name>A0A1R2B7C5_9CILI</name>
<dbReference type="PANTHER" id="PTHR17039">
    <property type="entry name" value="U3 SMALL NUCLEOLAR RIBONUCLEOPROTEIN PROTEIN MPP10"/>
    <property type="match status" value="1"/>
</dbReference>
<keyword evidence="3" id="KW-0698">rRNA processing</keyword>